<protein>
    <submittedName>
        <fullName evidence="1">Uncharacterized protein</fullName>
    </submittedName>
</protein>
<gene>
    <name evidence="1" type="ORF">EUGRSUZ_F04164</name>
</gene>
<name>A0A059BZH9_EUCGR</name>
<dbReference type="AlphaFoldDB" id="A0A059BZH9"/>
<organism evidence="1">
    <name type="scientific">Eucalyptus grandis</name>
    <name type="common">Flooded gum</name>
    <dbReference type="NCBI Taxonomy" id="71139"/>
    <lineage>
        <taxon>Eukaryota</taxon>
        <taxon>Viridiplantae</taxon>
        <taxon>Streptophyta</taxon>
        <taxon>Embryophyta</taxon>
        <taxon>Tracheophyta</taxon>
        <taxon>Spermatophyta</taxon>
        <taxon>Magnoliopsida</taxon>
        <taxon>eudicotyledons</taxon>
        <taxon>Gunneridae</taxon>
        <taxon>Pentapetalae</taxon>
        <taxon>rosids</taxon>
        <taxon>malvids</taxon>
        <taxon>Myrtales</taxon>
        <taxon>Myrtaceae</taxon>
        <taxon>Myrtoideae</taxon>
        <taxon>Eucalypteae</taxon>
        <taxon>Eucalyptus</taxon>
    </lineage>
</organism>
<proteinExistence type="predicted"/>
<dbReference type="InParanoid" id="A0A059BZH9"/>
<dbReference type="EMBL" id="KK198758">
    <property type="protein sequence ID" value="KCW71065.1"/>
    <property type="molecule type" value="Genomic_DNA"/>
</dbReference>
<sequence length="83" mass="9023">MTSLCKAQGNVHCTSRLTSLRRDSSCNGHCPEPCADPANAETTPTRESSNPPGDWRTLSGFYSKAVWMGPLDLTWEKGCGVHL</sequence>
<reference evidence="1" key="1">
    <citation type="submission" date="2013-07" db="EMBL/GenBank/DDBJ databases">
        <title>The genome of Eucalyptus grandis.</title>
        <authorList>
            <person name="Schmutz J."/>
            <person name="Hayes R."/>
            <person name="Myburg A."/>
            <person name="Tuskan G."/>
            <person name="Grattapaglia D."/>
            <person name="Rokhsar D.S."/>
        </authorList>
    </citation>
    <scope>NUCLEOTIDE SEQUENCE</scope>
    <source>
        <tissue evidence="1">Leaf extractions</tissue>
    </source>
</reference>
<dbReference type="Gramene" id="KCW71065">
    <property type="protein sequence ID" value="KCW71065"/>
    <property type="gene ID" value="EUGRSUZ_F04164"/>
</dbReference>
<evidence type="ECO:0000313" key="1">
    <source>
        <dbReference type="EMBL" id="KCW71065.1"/>
    </source>
</evidence>
<accession>A0A059BZH9</accession>